<name>M6U2N8_9LEPT</name>
<protein>
    <submittedName>
        <fullName evidence="1">Uncharacterized protein</fullName>
    </submittedName>
</protein>
<dbReference type="AlphaFoldDB" id="M6U2N8"/>
<dbReference type="Proteomes" id="UP000012153">
    <property type="component" value="Unassembled WGS sequence"/>
</dbReference>
<comment type="caution">
    <text evidence="1">The sequence shown here is derived from an EMBL/GenBank/DDBJ whole genome shotgun (WGS) entry which is preliminary data.</text>
</comment>
<evidence type="ECO:0000313" key="2">
    <source>
        <dbReference type="Proteomes" id="UP000012153"/>
    </source>
</evidence>
<proteinExistence type="predicted"/>
<gene>
    <name evidence="1" type="ORF">LEP1GSC186_2742</name>
</gene>
<accession>M6U2N8</accession>
<evidence type="ECO:0000313" key="1">
    <source>
        <dbReference type="EMBL" id="EMO38760.1"/>
    </source>
</evidence>
<organism evidence="1 2">
    <name type="scientific">Leptospira noguchii serovar Autumnalis str. ZUN142</name>
    <dbReference type="NCBI Taxonomy" id="1085540"/>
    <lineage>
        <taxon>Bacteria</taxon>
        <taxon>Pseudomonadati</taxon>
        <taxon>Spirochaetota</taxon>
        <taxon>Spirochaetia</taxon>
        <taxon>Leptospirales</taxon>
        <taxon>Leptospiraceae</taxon>
        <taxon>Leptospira</taxon>
    </lineage>
</organism>
<reference evidence="1 2" key="1">
    <citation type="submission" date="2013-01" db="EMBL/GenBank/DDBJ databases">
        <authorList>
            <person name="Harkins D.M."/>
            <person name="Durkin A.S."/>
            <person name="Brinkac L.M."/>
            <person name="Haft D.H."/>
            <person name="Selengut J.D."/>
            <person name="Sanka R."/>
            <person name="DePew J."/>
            <person name="Purushe J."/>
            <person name="Matthias M.A."/>
            <person name="Vinetz J.M."/>
            <person name="Sutton G.G."/>
            <person name="Nierman W.C."/>
            <person name="Fouts D.E."/>
        </authorList>
    </citation>
    <scope>NUCLEOTIDE SEQUENCE [LARGE SCALE GENOMIC DNA]</scope>
    <source>
        <strain evidence="1 2">ZUN142</strain>
    </source>
</reference>
<sequence length="44" mass="5304">MNVKKTIDHNLYQKRKTTFCIKTCAKTSKNFMRSFSLEIFNKMQ</sequence>
<dbReference type="EMBL" id="AHOP02000065">
    <property type="protein sequence ID" value="EMO38760.1"/>
    <property type="molecule type" value="Genomic_DNA"/>
</dbReference>